<evidence type="ECO:0000313" key="2">
    <source>
        <dbReference type="Proteomes" id="UP001165960"/>
    </source>
</evidence>
<protein>
    <submittedName>
        <fullName evidence="1">Uncharacterized protein</fullName>
    </submittedName>
</protein>
<keyword evidence="2" id="KW-1185">Reference proteome</keyword>
<proteinExistence type="predicted"/>
<name>A0ACC2TFS6_9FUNG</name>
<accession>A0ACC2TFS6</accession>
<dbReference type="Proteomes" id="UP001165960">
    <property type="component" value="Unassembled WGS sequence"/>
</dbReference>
<dbReference type="EMBL" id="QTSX02002907">
    <property type="protein sequence ID" value="KAJ9073447.1"/>
    <property type="molecule type" value="Genomic_DNA"/>
</dbReference>
<reference evidence="1" key="1">
    <citation type="submission" date="2022-04" db="EMBL/GenBank/DDBJ databases">
        <title>Genome of the entomopathogenic fungus Entomophthora muscae.</title>
        <authorList>
            <person name="Elya C."/>
            <person name="Lovett B.R."/>
            <person name="Lee E."/>
            <person name="Macias A.M."/>
            <person name="Hajek A.E."/>
            <person name="De Bivort B.L."/>
            <person name="Kasson M.T."/>
            <person name="De Fine Licht H.H."/>
            <person name="Stajich J.E."/>
        </authorList>
    </citation>
    <scope>NUCLEOTIDE SEQUENCE</scope>
    <source>
        <strain evidence="1">Berkeley</strain>
    </source>
</reference>
<gene>
    <name evidence="1" type="ORF">DSO57_1039810</name>
</gene>
<comment type="caution">
    <text evidence="1">The sequence shown here is derived from an EMBL/GenBank/DDBJ whole genome shotgun (WGS) entry which is preliminary data.</text>
</comment>
<organism evidence="1 2">
    <name type="scientific">Entomophthora muscae</name>
    <dbReference type="NCBI Taxonomy" id="34485"/>
    <lineage>
        <taxon>Eukaryota</taxon>
        <taxon>Fungi</taxon>
        <taxon>Fungi incertae sedis</taxon>
        <taxon>Zoopagomycota</taxon>
        <taxon>Entomophthoromycotina</taxon>
        <taxon>Entomophthoromycetes</taxon>
        <taxon>Entomophthorales</taxon>
        <taxon>Entomophthoraceae</taxon>
        <taxon>Entomophthora</taxon>
    </lineage>
</organism>
<sequence length="164" mass="18263">MQTLNCSSLPLSHLTLKVGVPVMILRNIYATEGLCNGTMAIVITLFQNTIEVTIISGIYQGRRCLIPRLTMVEEEEFHFTLQCWQFPIRLGFAMTFNKSQGQSLSHVGVDLTHDPFSHGQLYVALSCTTDVRGIIALIDPDHNCGQTQNVVYPEVLLCQAPQPE</sequence>
<evidence type="ECO:0000313" key="1">
    <source>
        <dbReference type="EMBL" id="KAJ9073447.1"/>
    </source>
</evidence>